<dbReference type="Pfam" id="PF05055">
    <property type="entry name" value="DUF677"/>
    <property type="match status" value="1"/>
</dbReference>
<proteinExistence type="inferred from homology"/>
<keyword evidence="9" id="KW-1185">Reference proteome</keyword>
<comment type="subcellular location">
    <subcellularLocation>
        <location evidence="1">Membrane</location>
    </subcellularLocation>
</comment>
<name>A0A8B8J4H0_PHODC</name>
<accession>A0A8B8J4H0</accession>
<sequence>MGCQSSKPDQAIVVSSIDAIRAVRLDDTYPLVEELRSLGVASGLHPVSQAVSGAPELKEAISKNPGLQSFVNDHLNVVITTLRSLARVRGLLDKSRGISSSVGAALEGFEKENAERRNDKKEKKKKNKKKKTKITNKCSEVVEKLKGSRALGDPFAGLNTDELRPACEWQRSLLDALRRRHRELEKRLRSVKKWRKAWNVIYTAGFVAVLACSVVLAAVASPAAAVTGATACATAMKAVEPWINSVCDEREGSLQGEKDVIATMRRKGGFAVHDLENVRSIVEKLKIDIDAMLDRVDFAISKAEDGEEMAVKIGNEDIMAKKGDVDKGVDTLKEKLDSSEREIMRAAAEFLETIMKDI</sequence>
<dbReference type="AlphaFoldDB" id="A0A8B8J4H0"/>
<feature type="transmembrane region" description="Helical" evidence="8">
    <location>
        <begin position="197"/>
        <end position="220"/>
    </location>
</feature>
<keyword evidence="4 8" id="KW-1133">Transmembrane helix</keyword>
<reference evidence="10" key="2">
    <citation type="submission" date="2025-08" db="UniProtKB">
        <authorList>
            <consortium name="RefSeq"/>
        </authorList>
    </citation>
    <scope>IDENTIFICATION</scope>
    <source>
        <tissue evidence="10">Young leaves</tissue>
    </source>
</reference>
<evidence type="ECO:0000313" key="10">
    <source>
        <dbReference type="RefSeq" id="XP_026660507.1"/>
    </source>
</evidence>
<feature type="region of interest" description="Disordered" evidence="7">
    <location>
        <begin position="113"/>
        <end position="133"/>
    </location>
</feature>
<evidence type="ECO:0000256" key="4">
    <source>
        <dbReference type="ARBA" id="ARBA00022989"/>
    </source>
</evidence>
<dbReference type="GO" id="GO:0016020">
    <property type="term" value="C:membrane"/>
    <property type="evidence" value="ECO:0007669"/>
    <property type="project" value="UniProtKB-SubCell"/>
</dbReference>
<feature type="coiled-coil region" evidence="6">
    <location>
        <begin position="167"/>
        <end position="194"/>
    </location>
</feature>
<dbReference type="InterPro" id="IPR007749">
    <property type="entry name" value="DUF677"/>
</dbReference>
<organism evidence="9 10">
    <name type="scientific">Phoenix dactylifera</name>
    <name type="common">Date palm</name>
    <dbReference type="NCBI Taxonomy" id="42345"/>
    <lineage>
        <taxon>Eukaryota</taxon>
        <taxon>Viridiplantae</taxon>
        <taxon>Streptophyta</taxon>
        <taxon>Embryophyta</taxon>
        <taxon>Tracheophyta</taxon>
        <taxon>Spermatophyta</taxon>
        <taxon>Magnoliopsida</taxon>
        <taxon>Liliopsida</taxon>
        <taxon>Arecaceae</taxon>
        <taxon>Coryphoideae</taxon>
        <taxon>Phoeniceae</taxon>
        <taxon>Phoenix</taxon>
    </lineage>
</organism>
<reference evidence="9" key="1">
    <citation type="journal article" date="2019" name="Nat. Commun.">
        <title>Genome-wide association mapping of date palm fruit traits.</title>
        <authorList>
            <person name="Hazzouri K.M."/>
            <person name="Gros-Balthazard M."/>
            <person name="Flowers J.M."/>
            <person name="Copetti D."/>
            <person name="Lemansour A."/>
            <person name="Lebrun M."/>
            <person name="Masmoudi K."/>
            <person name="Ferrand S."/>
            <person name="Dhar M.I."/>
            <person name="Fresquez Z.A."/>
            <person name="Rosas U."/>
            <person name="Zhang J."/>
            <person name="Talag J."/>
            <person name="Lee S."/>
            <person name="Kudrna D."/>
            <person name="Powell R.F."/>
            <person name="Leitch I.J."/>
            <person name="Krueger R.R."/>
            <person name="Wing R.A."/>
            <person name="Amiri K.M.A."/>
            <person name="Purugganan M.D."/>
        </authorList>
    </citation>
    <scope>NUCLEOTIDE SEQUENCE [LARGE SCALE GENOMIC DNA]</scope>
    <source>
        <strain evidence="9">cv. Khalas</strain>
    </source>
</reference>
<evidence type="ECO:0000256" key="7">
    <source>
        <dbReference type="SAM" id="MobiDB-lite"/>
    </source>
</evidence>
<evidence type="ECO:0000313" key="9">
    <source>
        <dbReference type="Proteomes" id="UP000228380"/>
    </source>
</evidence>
<dbReference type="Proteomes" id="UP000228380">
    <property type="component" value="Chromosome 13"/>
</dbReference>
<feature type="compositionally biased region" description="Basic residues" evidence="7">
    <location>
        <begin position="122"/>
        <end position="133"/>
    </location>
</feature>
<keyword evidence="3 8" id="KW-0812">Transmembrane</keyword>
<evidence type="ECO:0000256" key="1">
    <source>
        <dbReference type="ARBA" id="ARBA00004370"/>
    </source>
</evidence>
<dbReference type="GeneID" id="108510678"/>
<evidence type="ECO:0000256" key="3">
    <source>
        <dbReference type="ARBA" id="ARBA00022692"/>
    </source>
</evidence>
<keyword evidence="5 8" id="KW-0472">Membrane</keyword>
<dbReference type="KEGG" id="pda:108510678"/>
<gene>
    <name evidence="10" type="primary">LOC108510678</name>
</gene>
<evidence type="ECO:0000256" key="8">
    <source>
        <dbReference type="SAM" id="Phobius"/>
    </source>
</evidence>
<dbReference type="RefSeq" id="XP_026660507.1">
    <property type="nucleotide sequence ID" value="XM_026804706.2"/>
</dbReference>
<dbReference type="OrthoDB" id="775669at2759"/>
<protein>
    <submittedName>
        <fullName evidence="10">UPF0496 protein 1-like</fullName>
    </submittedName>
</protein>
<evidence type="ECO:0000256" key="5">
    <source>
        <dbReference type="ARBA" id="ARBA00023136"/>
    </source>
</evidence>
<keyword evidence="6" id="KW-0175">Coiled coil</keyword>
<dbReference type="PANTHER" id="PTHR31113">
    <property type="entry name" value="UPF0496 PROTEIN 3-RELATED"/>
    <property type="match status" value="1"/>
</dbReference>
<dbReference type="PANTHER" id="PTHR31113:SF3">
    <property type="entry name" value="UPF0496 PROTEIN 1"/>
    <property type="match status" value="1"/>
</dbReference>
<evidence type="ECO:0000256" key="2">
    <source>
        <dbReference type="ARBA" id="ARBA00009074"/>
    </source>
</evidence>
<evidence type="ECO:0000256" key="6">
    <source>
        <dbReference type="SAM" id="Coils"/>
    </source>
</evidence>
<comment type="similarity">
    <text evidence="2">Belongs to the UPF0496 family.</text>
</comment>